<reference evidence="1" key="1">
    <citation type="submission" date="2019-03" db="EMBL/GenBank/DDBJ databases">
        <authorList>
            <person name="Hao L."/>
        </authorList>
    </citation>
    <scope>NUCLEOTIDE SEQUENCE</scope>
</reference>
<dbReference type="AlphaFoldDB" id="A0A485LW27"/>
<evidence type="ECO:0000313" key="1">
    <source>
        <dbReference type="EMBL" id="VFU12376.1"/>
    </source>
</evidence>
<dbReference type="InterPro" id="IPR037038">
    <property type="entry name" value="HepT-like_sf"/>
</dbReference>
<gene>
    <name evidence="1" type="ORF">SCFA_1330003</name>
</gene>
<protein>
    <submittedName>
        <fullName evidence="1">Uncharacterized protein</fullName>
    </submittedName>
</protein>
<dbReference type="EMBL" id="CAADRM010000039">
    <property type="protein sequence ID" value="VFU12376.1"/>
    <property type="molecule type" value="Genomic_DNA"/>
</dbReference>
<organism evidence="1">
    <name type="scientific">anaerobic digester metagenome</name>
    <dbReference type="NCBI Taxonomy" id="1263854"/>
    <lineage>
        <taxon>unclassified sequences</taxon>
        <taxon>metagenomes</taxon>
        <taxon>ecological metagenomes</taxon>
    </lineage>
</organism>
<sequence>MDEKILEHCKMLNQYECYLREISASPKDQFAGSYLLKGSAERYLQLAIESCINIGYIVDFMNSEHI</sequence>
<name>A0A485LW27_9ZZZZ</name>
<dbReference type="Gene3D" id="1.20.120.580">
    <property type="entry name" value="bsu32300-like"/>
    <property type="match status" value="1"/>
</dbReference>
<proteinExistence type="predicted"/>
<accession>A0A485LW27</accession>